<proteinExistence type="predicted"/>
<sequence>MAGRFSALFGPDLLPGMFSMPIHAVPKPNKSDLRMVTDHSAGKFALNSTIPRSAIIGAPLDNLKHLGTCLLRMRELHGPSAKLVVFKSDVKGAHRLMPMALEWQIKQINTINSARHVDHCACFGNSGSARIWSSFFSLVLWIARYVKNIKDLFAYADDSFSIEQQKNLLWYAPYKKFFPKKQSQLLLLFDELGIPHKGHKQVSSPVLKVIGFEVNTDLMSFAMSADSKSDLLFFIHSFAARLNAPLKEFQRLAGWVNWALNVFPLLRPSLSNIYQKCSEKADASSLTLLFLNKSIRNNLNWLSSHMACSDGIFLLKSVSWEITDADTTLFCDACGSGMGFWYPDLQLGFYCPIDFKIPATLPVSSDSSSAIFFFEALCVASAIHAIQTHCLSTRNVVIYLDNTNTVDMFNSLRALPAYNAILISAVDVLISQSYDLRVQHNQKE</sequence>
<reference evidence="1" key="1">
    <citation type="submission" date="2020-11" db="EMBL/GenBank/DDBJ databases">
        <authorList>
            <consortium name="DOE Joint Genome Institute"/>
            <person name="Ahrendt S."/>
            <person name="Riley R."/>
            <person name="Andreopoulos W."/>
            <person name="Labutti K."/>
            <person name="Pangilinan J."/>
            <person name="Ruiz-Duenas F.J."/>
            <person name="Barrasa J.M."/>
            <person name="Sanchez-Garcia M."/>
            <person name="Camarero S."/>
            <person name="Miyauchi S."/>
            <person name="Serrano A."/>
            <person name="Linde D."/>
            <person name="Babiker R."/>
            <person name="Drula E."/>
            <person name="Ayuso-Fernandez I."/>
            <person name="Pacheco R."/>
            <person name="Padilla G."/>
            <person name="Ferreira P."/>
            <person name="Barriuso J."/>
            <person name="Kellner H."/>
            <person name="Castanera R."/>
            <person name="Alfaro M."/>
            <person name="Ramirez L."/>
            <person name="Pisabarro A.G."/>
            <person name="Kuo A."/>
            <person name="Tritt A."/>
            <person name="Lipzen A."/>
            <person name="He G."/>
            <person name="Yan M."/>
            <person name="Ng V."/>
            <person name="Cullen D."/>
            <person name="Martin F."/>
            <person name="Rosso M.-N."/>
            <person name="Henrissat B."/>
            <person name="Hibbett D."/>
            <person name="Martinez A.T."/>
            <person name="Grigoriev I.V."/>
        </authorList>
    </citation>
    <scope>NUCLEOTIDE SEQUENCE</scope>
    <source>
        <strain evidence="1">CBS 247.69</strain>
    </source>
</reference>
<dbReference type="InterPro" id="IPR052055">
    <property type="entry name" value="Hepadnavirus_pol/RT"/>
</dbReference>
<accession>A0A9P5YGE1</accession>
<dbReference type="SUPFAM" id="SSF56672">
    <property type="entry name" value="DNA/RNA polymerases"/>
    <property type="match status" value="1"/>
</dbReference>
<dbReference type="AlphaFoldDB" id="A0A9P5YGE1"/>
<dbReference type="InterPro" id="IPR043502">
    <property type="entry name" value="DNA/RNA_pol_sf"/>
</dbReference>
<comment type="caution">
    <text evidence="1">The sequence shown here is derived from an EMBL/GenBank/DDBJ whole genome shotgun (WGS) entry which is preliminary data.</text>
</comment>
<organism evidence="1 2">
    <name type="scientific">Collybia nuda</name>
    <dbReference type="NCBI Taxonomy" id="64659"/>
    <lineage>
        <taxon>Eukaryota</taxon>
        <taxon>Fungi</taxon>
        <taxon>Dikarya</taxon>
        <taxon>Basidiomycota</taxon>
        <taxon>Agaricomycotina</taxon>
        <taxon>Agaricomycetes</taxon>
        <taxon>Agaricomycetidae</taxon>
        <taxon>Agaricales</taxon>
        <taxon>Tricholomatineae</taxon>
        <taxon>Clitocybaceae</taxon>
        <taxon>Collybia</taxon>
    </lineage>
</organism>
<evidence type="ECO:0000313" key="2">
    <source>
        <dbReference type="Proteomes" id="UP000807353"/>
    </source>
</evidence>
<dbReference type="EMBL" id="MU150233">
    <property type="protein sequence ID" value="KAF9468462.1"/>
    <property type="molecule type" value="Genomic_DNA"/>
</dbReference>
<dbReference type="PANTHER" id="PTHR33050">
    <property type="entry name" value="REVERSE TRANSCRIPTASE DOMAIN-CONTAINING PROTEIN"/>
    <property type="match status" value="1"/>
</dbReference>
<gene>
    <name evidence="1" type="ORF">BDZ94DRAFT_1370126</name>
</gene>
<keyword evidence="2" id="KW-1185">Reference proteome</keyword>
<name>A0A9P5YGE1_9AGAR</name>
<dbReference type="Proteomes" id="UP000807353">
    <property type="component" value="Unassembled WGS sequence"/>
</dbReference>
<dbReference type="OrthoDB" id="198652at2759"/>
<evidence type="ECO:0000313" key="1">
    <source>
        <dbReference type="EMBL" id="KAF9468462.1"/>
    </source>
</evidence>
<dbReference type="PANTHER" id="PTHR33050:SF7">
    <property type="entry name" value="RIBONUCLEASE H"/>
    <property type="match status" value="1"/>
</dbReference>
<protein>
    <submittedName>
        <fullName evidence="1">Uncharacterized protein</fullName>
    </submittedName>
</protein>